<sequence length="258" mass="28319">MNTQTKLQLDERLIEGAITPEEYLATITAAAQAAVSSTRRERGNATKNSHRGLKPWQLGLLIPVILLVSSMLAEQPPMPTGYTASVPAQPVPSPSPEQKTLRDYYAPSGVSSSLFSMPDPKTMARGANPGQGSQPQISPEDAYAMGIAMAPLLQMQQEKLAQQQEAARQQQEANQRRKQQEAQQALEYAQRMQSMGVPHWARPQTGQQQTAPSNIHPAPTGGPYTFTCDRCGLIQNYSLQPAVMPRCPRDNGSMRLRR</sequence>
<feature type="region of interest" description="Disordered" evidence="1">
    <location>
        <begin position="81"/>
        <end position="138"/>
    </location>
</feature>
<dbReference type="AlphaFoldDB" id="A0A7W7Y6S4"/>
<name>A0A7W7Y6S4_9BACT</name>
<evidence type="ECO:0000313" key="2">
    <source>
        <dbReference type="EMBL" id="MBB5030522.1"/>
    </source>
</evidence>
<dbReference type="Proteomes" id="UP000590740">
    <property type="component" value="Unassembled WGS sequence"/>
</dbReference>
<evidence type="ECO:0000256" key="1">
    <source>
        <dbReference type="SAM" id="MobiDB-lite"/>
    </source>
</evidence>
<protein>
    <submittedName>
        <fullName evidence="2">Uncharacterized protein</fullName>
    </submittedName>
</protein>
<dbReference type="EMBL" id="JACHIG010000001">
    <property type="protein sequence ID" value="MBB5030522.1"/>
    <property type="molecule type" value="Genomic_DNA"/>
</dbReference>
<reference evidence="2 3" key="1">
    <citation type="submission" date="2020-08" db="EMBL/GenBank/DDBJ databases">
        <title>Genomic Encyclopedia of Type Strains, Phase IV (KMG-IV): sequencing the most valuable type-strain genomes for metagenomic binning, comparative biology and taxonomic classification.</title>
        <authorList>
            <person name="Goeker M."/>
        </authorList>
    </citation>
    <scope>NUCLEOTIDE SEQUENCE [LARGE SCALE GENOMIC DNA]</scope>
    <source>
        <strain evidence="2 3">DSM 12252</strain>
    </source>
</reference>
<dbReference type="RefSeq" id="WP_184337286.1">
    <property type="nucleotide sequence ID" value="NZ_JACHIG010000001.1"/>
</dbReference>
<evidence type="ECO:0000313" key="3">
    <source>
        <dbReference type="Proteomes" id="UP000590740"/>
    </source>
</evidence>
<proteinExistence type="predicted"/>
<feature type="region of interest" description="Disordered" evidence="1">
    <location>
        <begin position="163"/>
        <end position="186"/>
    </location>
</feature>
<comment type="caution">
    <text evidence="2">The sequence shown here is derived from an EMBL/GenBank/DDBJ whole genome shotgun (WGS) entry which is preliminary data.</text>
</comment>
<feature type="compositionally biased region" description="Low complexity" evidence="1">
    <location>
        <begin position="163"/>
        <end position="173"/>
    </location>
</feature>
<organism evidence="2 3">
    <name type="scientific">Prosthecobacter vanneervenii</name>
    <dbReference type="NCBI Taxonomy" id="48466"/>
    <lineage>
        <taxon>Bacteria</taxon>
        <taxon>Pseudomonadati</taxon>
        <taxon>Verrucomicrobiota</taxon>
        <taxon>Verrucomicrobiia</taxon>
        <taxon>Verrucomicrobiales</taxon>
        <taxon>Verrucomicrobiaceae</taxon>
        <taxon>Prosthecobacter</taxon>
    </lineage>
</organism>
<keyword evidence="3" id="KW-1185">Reference proteome</keyword>
<gene>
    <name evidence="2" type="ORF">HNQ65_000076</name>
</gene>
<accession>A0A7W7Y6S4</accession>